<evidence type="ECO:0008006" key="3">
    <source>
        <dbReference type="Google" id="ProtNLM"/>
    </source>
</evidence>
<evidence type="ECO:0000313" key="2">
    <source>
        <dbReference type="Proteomes" id="UP000471501"/>
    </source>
</evidence>
<gene>
    <name evidence="1" type="ORF">GON26_09660</name>
</gene>
<dbReference type="Proteomes" id="UP000471501">
    <property type="component" value="Unassembled WGS sequence"/>
</dbReference>
<protein>
    <recommendedName>
        <fullName evidence="3">DUF3592 domain-containing protein</fullName>
    </recommendedName>
</protein>
<dbReference type="EMBL" id="WSTB01000004">
    <property type="protein sequence ID" value="MWB94629.1"/>
    <property type="molecule type" value="Genomic_DNA"/>
</dbReference>
<accession>A0A6I4NSI8</accession>
<dbReference type="AlphaFoldDB" id="A0A6I4NSI8"/>
<keyword evidence="2" id="KW-1185">Reference proteome</keyword>
<evidence type="ECO:0000313" key="1">
    <source>
        <dbReference type="EMBL" id="MWB94629.1"/>
    </source>
</evidence>
<comment type="caution">
    <text evidence="1">The sequence shown here is derived from an EMBL/GenBank/DDBJ whole genome shotgun (WGS) entry which is preliminary data.</text>
</comment>
<name>A0A6I4NSI8_9FLAO</name>
<proteinExistence type="predicted"/>
<dbReference type="RefSeq" id="WP_160374596.1">
    <property type="nucleotide sequence ID" value="NZ_WSTB01000004.1"/>
</dbReference>
<organism evidence="1 2">
    <name type="scientific">Flavobacterium hydrocarbonoxydans</name>
    <dbReference type="NCBI Taxonomy" id="2683249"/>
    <lineage>
        <taxon>Bacteria</taxon>
        <taxon>Pseudomonadati</taxon>
        <taxon>Bacteroidota</taxon>
        <taxon>Flavobacteriia</taxon>
        <taxon>Flavobacteriales</taxon>
        <taxon>Flavobacteriaceae</taxon>
        <taxon>Flavobacterium</taxon>
    </lineage>
</organism>
<sequence length="111" mass="13025">MKTFSICVLSIIIVIPSFGLFQKVRKEKDLKEKGRTINSCVIDKKESGKHYYVKCSYVVDNTEYITFHHTDTKNSYHLGDSIKLVYNIENPNMYELVFETPKRQLTLQDKK</sequence>
<reference evidence="1 2" key="1">
    <citation type="submission" date="2019-12" db="EMBL/GenBank/DDBJ databases">
        <authorList>
            <person name="Kim Y.S."/>
        </authorList>
    </citation>
    <scope>NUCLEOTIDE SEQUENCE [LARGE SCALE GENOMIC DNA]</scope>
    <source>
        <strain evidence="1 2">GA093</strain>
    </source>
</reference>